<dbReference type="GO" id="GO:0022857">
    <property type="term" value="F:transmembrane transporter activity"/>
    <property type="evidence" value="ECO:0007669"/>
    <property type="project" value="InterPro"/>
</dbReference>
<dbReference type="InterPro" id="IPR001851">
    <property type="entry name" value="ABC_transp_permease"/>
</dbReference>
<dbReference type="EMBL" id="JTKH01000024">
    <property type="protein sequence ID" value="KII76348.1"/>
    <property type="molecule type" value="Genomic_DNA"/>
</dbReference>
<sequence length="332" mass="35154">MLNQYKGLLASFSQRHEFYLSVMIVVIVAVLTATSEDFLTLGNLFDMSISSALLGIMACGLFVVLIAGGIDISFPATAAIAQYVAATYILSIGGNFMIAFGIAALVGMLLGMINATLVYKLKVPAIIITISTLNLFFGLLIYFSNGEWLYGFPDWFMNGVELFRFTGSDGYDYGLSLPILTLIAMIALTSFLMSKTRLGRQIYAVGGNADAASRIGINLFGINLFVYGYMGALAGIASVVQTQITQSVAPNSLMGFELTVLAAVVLGGTSMTGGKGTLFGVILGVILLAVVKNGLTLLGVPSYWHTVVTGLIIVCSISMTAFNEKKQVAQGA</sequence>
<organism evidence="10 11">
    <name type="scientific">Vibrio renipiscarius</name>
    <dbReference type="NCBI Taxonomy" id="1461322"/>
    <lineage>
        <taxon>Bacteria</taxon>
        <taxon>Pseudomonadati</taxon>
        <taxon>Pseudomonadota</taxon>
        <taxon>Gammaproteobacteria</taxon>
        <taxon>Vibrionales</taxon>
        <taxon>Vibrionaceae</taxon>
        <taxon>Vibrio</taxon>
    </lineage>
</organism>
<feature type="transmembrane region" description="Helical" evidence="9">
    <location>
        <begin position="18"/>
        <end position="39"/>
    </location>
</feature>
<evidence type="ECO:0000256" key="1">
    <source>
        <dbReference type="ARBA" id="ARBA00004429"/>
    </source>
</evidence>
<feature type="transmembrane region" description="Helical" evidence="9">
    <location>
        <begin position="215"/>
        <end position="240"/>
    </location>
</feature>
<keyword evidence="3" id="KW-0813">Transport</keyword>
<dbReference type="Proteomes" id="UP000031672">
    <property type="component" value="Unassembled WGS sequence"/>
</dbReference>
<keyword evidence="6 9" id="KW-0812">Transmembrane</keyword>
<keyword evidence="5" id="KW-0997">Cell inner membrane</keyword>
<evidence type="ECO:0000256" key="8">
    <source>
        <dbReference type="ARBA" id="ARBA00023136"/>
    </source>
</evidence>
<dbReference type="GO" id="GO:0005886">
    <property type="term" value="C:plasma membrane"/>
    <property type="evidence" value="ECO:0007669"/>
    <property type="project" value="UniProtKB-SubCell"/>
</dbReference>
<feature type="transmembrane region" description="Helical" evidence="9">
    <location>
        <begin position="173"/>
        <end position="194"/>
    </location>
</feature>
<feature type="transmembrane region" description="Helical" evidence="9">
    <location>
        <begin position="252"/>
        <end position="271"/>
    </location>
</feature>
<feature type="transmembrane region" description="Helical" evidence="9">
    <location>
        <begin position="51"/>
        <end position="74"/>
    </location>
</feature>
<keyword evidence="8 9" id="KW-0472">Membrane</keyword>
<protein>
    <submittedName>
        <fullName evidence="10">Sugar ABC transporter permease</fullName>
    </submittedName>
</protein>
<accession>A0A0C2JJK5</accession>
<evidence type="ECO:0000256" key="7">
    <source>
        <dbReference type="ARBA" id="ARBA00022989"/>
    </source>
</evidence>
<dbReference type="CDD" id="cd06579">
    <property type="entry name" value="TM_PBP1_transp_AraH_like"/>
    <property type="match status" value="1"/>
</dbReference>
<dbReference type="PANTHER" id="PTHR32196">
    <property type="entry name" value="ABC TRANSPORTER PERMEASE PROTEIN YPHD-RELATED-RELATED"/>
    <property type="match status" value="1"/>
</dbReference>
<evidence type="ECO:0000256" key="9">
    <source>
        <dbReference type="SAM" id="Phobius"/>
    </source>
</evidence>
<comment type="caution">
    <text evidence="10">The sequence shown here is derived from an EMBL/GenBank/DDBJ whole genome shotgun (WGS) entry which is preliminary data.</text>
</comment>
<gene>
    <name evidence="10" type="ORF">OJ16_16250</name>
</gene>
<keyword evidence="7 9" id="KW-1133">Transmembrane helix</keyword>
<evidence type="ECO:0000256" key="4">
    <source>
        <dbReference type="ARBA" id="ARBA00022475"/>
    </source>
</evidence>
<evidence type="ECO:0000313" key="10">
    <source>
        <dbReference type="EMBL" id="KII76348.1"/>
    </source>
</evidence>
<name>A0A0C2K301_9VIBR</name>
<evidence type="ECO:0000256" key="6">
    <source>
        <dbReference type="ARBA" id="ARBA00022692"/>
    </source>
</evidence>
<proteinExistence type="inferred from homology"/>
<dbReference type="Pfam" id="PF02653">
    <property type="entry name" value="BPD_transp_2"/>
    <property type="match status" value="1"/>
</dbReference>
<dbReference type="PANTHER" id="PTHR32196:SF21">
    <property type="entry name" value="ABC TRANSPORTER PERMEASE PROTEIN YPHD-RELATED"/>
    <property type="match status" value="1"/>
</dbReference>
<comment type="similarity">
    <text evidence="2">Belongs to the binding-protein-dependent transport system permease family. AraH/RbsC subfamily.</text>
</comment>
<dbReference type="AlphaFoldDB" id="A0A0C2K301"/>
<feature type="transmembrane region" description="Helical" evidence="9">
    <location>
        <begin position="123"/>
        <end position="143"/>
    </location>
</feature>
<evidence type="ECO:0000256" key="3">
    <source>
        <dbReference type="ARBA" id="ARBA00022448"/>
    </source>
</evidence>
<dbReference type="OrthoDB" id="8843934at2"/>
<feature type="transmembrane region" description="Helical" evidence="9">
    <location>
        <begin position="80"/>
        <end position="111"/>
    </location>
</feature>
<keyword evidence="11" id="KW-1185">Reference proteome</keyword>
<evidence type="ECO:0000256" key="5">
    <source>
        <dbReference type="ARBA" id="ARBA00022519"/>
    </source>
</evidence>
<dbReference type="RefSeq" id="WP_040992288.1">
    <property type="nucleotide sequence ID" value="NZ_JBFRUC010000007.1"/>
</dbReference>
<keyword evidence="4" id="KW-1003">Cell membrane</keyword>
<evidence type="ECO:0000313" key="11">
    <source>
        <dbReference type="Proteomes" id="UP000031672"/>
    </source>
</evidence>
<comment type="subcellular location">
    <subcellularLocation>
        <location evidence="1">Cell inner membrane</location>
        <topology evidence="1">Multi-pass membrane protein</topology>
    </subcellularLocation>
</comment>
<accession>A0A0C2K301</accession>
<dbReference type="STRING" id="1461322.OJ16_16250"/>
<feature type="transmembrane region" description="Helical" evidence="9">
    <location>
        <begin position="278"/>
        <end position="297"/>
    </location>
</feature>
<reference evidence="10 11" key="1">
    <citation type="submission" date="2014-11" db="EMBL/GenBank/DDBJ databases">
        <title>Draft Genome Sequence of Vibrio piscirenalis strains CECT 8603T and CECT 8604, two marine Gammaproteobacterium isolated from cultured gilthead sea bream (Sparus aurata).</title>
        <authorList>
            <person name="Arahal D.R."/>
            <person name="Rodrigo-Torres L."/>
            <person name="Lucena T."/>
            <person name="Pujalte M.J."/>
        </authorList>
    </citation>
    <scope>NUCLEOTIDE SEQUENCE [LARGE SCALE GENOMIC DNA]</scope>
    <source>
        <strain evidence="10 11">DCR 1-4-2</strain>
    </source>
</reference>
<evidence type="ECO:0000256" key="2">
    <source>
        <dbReference type="ARBA" id="ARBA00007942"/>
    </source>
</evidence>
<feature type="transmembrane region" description="Helical" evidence="9">
    <location>
        <begin position="303"/>
        <end position="322"/>
    </location>
</feature>